<protein>
    <submittedName>
        <fullName evidence="1">Uncharacterized protein</fullName>
    </submittedName>
</protein>
<evidence type="ECO:0000313" key="1">
    <source>
        <dbReference type="EMBL" id="APE33466.1"/>
    </source>
</evidence>
<evidence type="ECO:0000313" key="2">
    <source>
        <dbReference type="Proteomes" id="UP000183810"/>
    </source>
</evidence>
<gene>
    <name evidence="1" type="ORF">BOX37_05205</name>
</gene>
<sequence length="91" mass="9833">MIVMSFITTHTGLSHGIDATYSESRPTRHDPTTIVPAYIRVEFVTDYGSATLHLTMEDARVLAEQLPGLLMAHDAAEHAAREQAAAIAEAA</sequence>
<reference evidence="1" key="1">
    <citation type="submission" date="2016-11" db="EMBL/GenBank/DDBJ databases">
        <authorList>
            <person name="Jaros S."/>
            <person name="Januszkiewicz K."/>
            <person name="Wedrychowicz H."/>
        </authorList>
    </citation>
    <scope>NUCLEOTIDE SEQUENCE [LARGE SCALE GENOMIC DNA]</scope>
    <source>
        <strain evidence="1">Y48</strain>
    </source>
</reference>
<organism evidence="1 2">
    <name type="scientific">Nocardia mangyaensis</name>
    <dbReference type="NCBI Taxonomy" id="2213200"/>
    <lineage>
        <taxon>Bacteria</taxon>
        <taxon>Bacillati</taxon>
        <taxon>Actinomycetota</taxon>
        <taxon>Actinomycetes</taxon>
        <taxon>Mycobacteriales</taxon>
        <taxon>Nocardiaceae</taxon>
        <taxon>Nocardia</taxon>
    </lineage>
</organism>
<keyword evidence="2" id="KW-1185">Reference proteome</keyword>
<accession>A0A1J0VN80</accession>
<dbReference type="EMBL" id="CP018082">
    <property type="protein sequence ID" value="APE33466.1"/>
    <property type="molecule type" value="Genomic_DNA"/>
</dbReference>
<dbReference type="AlphaFoldDB" id="A0A1J0VN80"/>
<dbReference type="Proteomes" id="UP000183810">
    <property type="component" value="Chromosome"/>
</dbReference>
<name>A0A1J0VN80_9NOCA</name>
<proteinExistence type="predicted"/>
<dbReference type="KEGG" id="nsl:BOX37_05205"/>